<keyword evidence="1" id="KW-0472">Membrane</keyword>
<evidence type="ECO:0000313" key="2">
    <source>
        <dbReference type="EMBL" id="NYV42454.1"/>
    </source>
</evidence>
<dbReference type="Proteomes" id="UP000244856">
    <property type="component" value="Unassembled WGS sequence"/>
</dbReference>
<evidence type="ECO:0000313" key="5">
    <source>
        <dbReference type="Proteomes" id="UP000548673"/>
    </source>
</evidence>
<dbReference type="SUPFAM" id="SSF46894">
    <property type="entry name" value="C-terminal effector domain of the bipartite response regulators"/>
    <property type="match status" value="1"/>
</dbReference>
<dbReference type="GO" id="GO:0006355">
    <property type="term" value="P:regulation of DNA-templated transcription"/>
    <property type="evidence" value="ECO:0007669"/>
    <property type="project" value="InterPro"/>
</dbReference>
<dbReference type="KEGG" id="csj:CSK29544_00251"/>
<organism evidence="3 4">
    <name type="scientific">Cronobacter sakazakii</name>
    <name type="common">Enterobacter sakazakii</name>
    <dbReference type="NCBI Taxonomy" id="28141"/>
    <lineage>
        <taxon>Bacteria</taxon>
        <taxon>Pseudomonadati</taxon>
        <taxon>Pseudomonadota</taxon>
        <taxon>Gammaproteobacteria</taxon>
        <taxon>Enterobacterales</taxon>
        <taxon>Enterobacteriaceae</taxon>
        <taxon>Cronobacter</taxon>
    </lineage>
</organism>
<dbReference type="SMR" id="A0A2S9UE04"/>
<evidence type="ECO:0000256" key="1">
    <source>
        <dbReference type="SAM" id="Phobius"/>
    </source>
</evidence>
<dbReference type="InterPro" id="IPR036388">
    <property type="entry name" value="WH-like_DNA-bd_sf"/>
</dbReference>
<dbReference type="EMBL" id="NCTU01000011">
    <property type="protein sequence ID" value="PUW02727.1"/>
    <property type="molecule type" value="Genomic_DNA"/>
</dbReference>
<dbReference type="AlphaFoldDB" id="A0A2S9UE04"/>
<keyword evidence="1" id="KW-1133">Transmembrane helix</keyword>
<evidence type="ECO:0000313" key="4">
    <source>
        <dbReference type="Proteomes" id="UP000244856"/>
    </source>
</evidence>
<dbReference type="GO" id="GO:0003677">
    <property type="term" value="F:DNA binding"/>
    <property type="evidence" value="ECO:0007669"/>
    <property type="project" value="InterPro"/>
</dbReference>
<dbReference type="GeneID" id="56732001"/>
<dbReference type="Proteomes" id="UP000548673">
    <property type="component" value="Unassembled WGS sequence"/>
</dbReference>
<accession>A0A2S9UE04</accession>
<dbReference type="EMBL" id="JABTXY010000023">
    <property type="protein sequence ID" value="NYV42454.1"/>
    <property type="molecule type" value="Genomic_DNA"/>
</dbReference>
<dbReference type="OMA" id="RCLSFII"/>
<gene>
    <name evidence="3" type="ORF">B7T07_17410</name>
    <name evidence="2" type="ORF">HRR37_08730</name>
</gene>
<sequence length="148" mass="16698">MKSYLINHNCIFTEANNELKNTDNACVIKMTSMRARCLSFIIENAKNGVIEKQQIAAFLWGNRGQFISDANLTQVLYLLRRDLRALGINDLFVTIPKLGIKVNDDVPVDILTEEKKKKPKRALWTAAVFAVFILCVLTLLTLTDVSNP</sequence>
<dbReference type="InterPro" id="IPR016032">
    <property type="entry name" value="Sig_transdc_resp-reg_C-effctor"/>
</dbReference>
<reference evidence="2 5" key="2">
    <citation type="submission" date="2020-05" db="EMBL/GenBank/DDBJ databases">
        <title>The draft genome of Cronobacter sakazakii strain 145005.</title>
        <authorList>
            <person name="Yang J."/>
            <person name="Liu L."/>
            <person name="Feng Y."/>
            <person name="Zong Z."/>
        </authorList>
    </citation>
    <scope>NUCLEOTIDE SEQUENCE [LARGE SCALE GENOMIC DNA]</scope>
    <source>
        <strain evidence="2 5">145005</strain>
    </source>
</reference>
<dbReference type="RefSeq" id="WP_004386264.1">
    <property type="nucleotide sequence ID" value="NZ_CABMLV010000001.1"/>
</dbReference>
<reference evidence="3 4" key="1">
    <citation type="submission" date="2017-04" db="EMBL/GenBank/DDBJ databases">
        <title>Cronobacter sakazakii, ST83 Lineage Isolates.</title>
        <authorList>
            <person name="Chase H."/>
            <person name="Tall B."/>
            <person name="Gopinath G."/>
            <person name="Lehner A."/>
        </authorList>
    </citation>
    <scope>NUCLEOTIDE SEQUENCE [LARGE SCALE GENOMIC DNA]</scope>
    <source>
        <strain evidence="3 4">MOD1_Comp15</strain>
    </source>
</reference>
<dbReference type="Gene3D" id="1.10.10.10">
    <property type="entry name" value="Winged helix-like DNA-binding domain superfamily/Winged helix DNA-binding domain"/>
    <property type="match status" value="1"/>
</dbReference>
<comment type="caution">
    <text evidence="3">The sequence shown here is derived from an EMBL/GenBank/DDBJ whole genome shotgun (WGS) entry which is preliminary data.</text>
</comment>
<protein>
    <recommendedName>
        <fullName evidence="6">Transcriptional regulator</fullName>
    </recommendedName>
</protein>
<evidence type="ECO:0008006" key="6">
    <source>
        <dbReference type="Google" id="ProtNLM"/>
    </source>
</evidence>
<proteinExistence type="predicted"/>
<evidence type="ECO:0000313" key="3">
    <source>
        <dbReference type="EMBL" id="PUW02727.1"/>
    </source>
</evidence>
<keyword evidence="1" id="KW-0812">Transmembrane</keyword>
<feature type="transmembrane region" description="Helical" evidence="1">
    <location>
        <begin position="122"/>
        <end position="142"/>
    </location>
</feature>
<name>A0A2S9UE04_CROSK</name>